<comment type="caution">
    <text evidence="2">The sequence shown here is derived from an EMBL/GenBank/DDBJ whole genome shotgun (WGS) entry which is preliminary data.</text>
</comment>
<keyword evidence="3" id="KW-1185">Reference proteome</keyword>
<proteinExistence type="predicted"/>
<sequence length="202" mass="22802">MFFFARLRFNTRLERLPKEVAEEDQDSEQNQGVEDALKTKLRYSGERHDMEQAYDGDVVRGLRVSSNFQRAADAGLTQEERYDTAGERGRTGVRRSEDQRSHRRARPRLPVTCTPHRPRATFPASPDTRDRDVPATNMPPPSVPSAAPPAGNLRPAPDTRTPPPPSLRAISPVIFARRFPIHLPLPDTQVDRSMSQNGVRGW</sequence>
<feature type="compositionally biased region" description="Pro residues" evidence="1">
    <location>
        <begin position="137"/>
        <end position="147"/>
    </location>
</feature>
<accession>A0AAD7H2V2</accession>
<gene>
    <name evidence="2" type="ORF">B0H17DRAFT_1190335</name>
</gene>
<evidence type="ECO:0000313" key="3">
    <source>
        <dbReference type="Proteomes" id="UP001221757"/>
    </source>
</evidence>
<dbReference type="AlphaFoldDB" id="A0AAD7H2V2"/>
<evidence type="ECO:0000256" key="1">
    <source>
        <dbReference type="SAM" id="MobiDB-lite"/>
    </source>
</evidence>
<dbReference type="EMBL" id="JARKIE010000001">
    <property type="protein sequence ID" value="KAJ7710625.1"/>
    <property type="molecule type" value="Genomic_DNA"/>
</dbReference>
<feature type="compositionally biased region" description="Low complexity" evidence="1">
    <location>
        <begin position="148"/>
        <end position="159"/>
    </location>
</feature>
<evidence type="ECO:0000313" key="2">
    <source>
        <dbReference type="EMBL" id="KAJ7710625.1"/>
    </source>
</evidence>
<organism evidence="2 3">
    <name type="scientific">Mycena rosella</name>
    <name type="common">Pink bonnet</name>
    <name type="synonym">Agaricus rosellus</name>
    <dbReference type="NCBI Taxonomy" id="1033263"/>
    <lineage>
        <taxon>Eukaryota</taxon>
        <taxon>Fungi</taxon>
        <taxon>Dikarya</taxon>
        <taxon>Basidiomycota</taxon>
        <taxon>Agaricomycotina</taxon>
        <taxon>Agaricomycetes</taxon>
        <taxon>Agaricomycetidae</taxon>
        <taxon>Agaricales</taxon>
        <taxon>Marasmiineae</taxon>
        <taxon>Mycenaceae</taxon>
        <taxon>Mycena</taxon>
    </lineage>
</organism>
<protein>
    <submittedName>
        <fullName evidence="2">Uncharacterized protein</fullName>
    </submittedName>
</protein>
<reference evidence="2" key="1">
    <citation type="submission" date="2023-03" db="EMBL/GenBank/DDBJ databases">
        <title>Massive genome expansion in bonnet fungi (Mycena s.s.) driven by repeated elements and novel gene families across ecological guilds.</title>
        <authorList>
            <consortium name="Lawrence Berkeley National Laboratory"/>
            <person name="Harder C.B."/>
            <person name="Miyauchi S."/>
            <person name="Viragh M."/>
            <person name="Kuo A."/>
            <person name="Thoen E."/>
            <person name="Andreopoulos B."/>
            <person name="Lu D."/>
            <person name="Skrede I."/>
            <person name="Drula E."/>
            <person name="Henrissat B."/>
            <person name="Morin E."/>
            <person name="Kohler A."/>
            <person name="Barry K."/>
            <person name="LaButti K."/>
            <person name="Morin E."/>
            <person name="Salamov A."/>
            <person name="Lipzen A."/>
            <person name="Mereny Z."/>
            <person name="Hegedus B."/>
            <person name="Baldrian P."/>
            <person name="Stursova M."/>
            <person name="Weitz H."/>
            <person name="Taylor A."/>
            <person name="Grigoriev I.V."/>
            <person name="Nagy L.G."/>
            <person name="Martin F."/>
            <person name="Kauserud H."/>
        </authorList>
    </citation>
    <scope>NUCLEOTIDE SEQUENCE</scope>
    <source>
        <strain evidence="2">CBHHK067</strain>
    </source>
</reference>
<feature type="compositionally biased region" description="Basic and acidic residues" evidence="1">
    <location>
        <begin position="78"/>
        <end position="100"/>
    </location>
</feature>
<feature type="region of interest" description="Disordered" evidence="1">
    <location>
        <begin position="75"/>
        <end position="168"/>
    </location>
</feature>
<name>A0AAD7H2V2_MYCRO</name>
<dbReference type="Proteomes" id="UP001221757">
    <property type="component" value="Unassembled WGS sequence"/>
</dbReference>